<dbReference type="RefSeq" id="XP_022402923.1">
    <property type="nucleotide sequence ID" value="XM_022540306.1"/>
</dbReference>
<organism evidence="1 2">
    <name type="scientific">Aspergillus glaucus CBS 516.65</name>
    <dbReference type="NCBI Taxonomy" id="1160497"/>
    <lineage>
        <taxon>Eukaryota</taxon>
        <taxon>Fungi</taxon>
        <taxon>Dikarya</taxon>
        <taxon>Ascomycota</taxon>
        <taxon>Pezizomycotina</taxon>
        <taxon>Eurotiomycetes</taxon>
        <taxon>Eurotiomycetidae</taxon>
        <taxon>Eurotiales</taxon>
        <taxon>Aspergillaceae</taxon>
        <taxon>Aspergillus</taxon>
        <taxon>Aspergillus subgen. Aspergillus</taxon>
    </lineage>
</organism>
<proteinExistence type="predicted"/>
<protein>
    <submittedName>
        <fullName evidence="1">Uncharacterized protein</fullName>
    </submittedName>
</protein>
<evidence type="ECO:0000313" key="1">
    <source>
        <dbReference type="EMBL" id="OJJ86229.1"/>
    </source>
</evidence>
<gene>
    <name evidence="1" type="ORF">ASPGLDRAFT_122261</name>
</gene>
<dbReference type="GeneID" id="34456567"/>
<dbReference type="Proteomes" id="UP000184300">
    <property type="component" value="Unassembled WGS sequence"/>
</dbReference>
<evidence type="ECO:0000313" key="2">
    <source>
        <dbReference type="Proteomes" id="UP000184300"/>
    </source>
</evidence>
<dbReference type="VEuPathDB" id="FungiDB:ASPGLDRAFT_122261"/>
<reference evidence="2" key="1">
    <citation type="journal article" date="2017" name="Genome Biol.">
        <title>Comparative genomics reveals high biological diversity and specific adaptations in the industrially and medically important fungal genus Aspergillus.</title>
        <authorList>
            <person name="de Vries R.P."/>
            <person name="Riley R."/>
            <person name="Wiebenga A."/>
            <person name="Aguilar-Osorio G."/>
            <person name="Amillis S."/>
            <person name="Uchima C.A."/>
            <person name="Anderluh G."/>
            <person name="Asadollahi M."/>
            <person name="Askin M."/>
            <person name="Barry K."/>
            <person name="Battaglia E."/>
            <person name="Bayram O."/>
            <person name="Benocci T."/>
            <person name="Braus-Stromeyer S.A."/>
            <person name="Caldana C."/>
            <person name="Canovas D."/>
            <person name="Cerqueira G.C."/>
            <person name="Chen F."/>
            <person name="Chen W."/>
            <person name="Choi C."/>
            <person name="Clum A."/>
            <person name="Dos Santos R.A."/>
            <person name="Damasio A.R."/>
            <person name="Diallinas G."/>
            <person name="Emri T."/>
            <person name="Fekete E."/>
            <person name="Flipphi M."/>
            <person name="Freyberg S."/>
            <person name="Gallo A."/>
            <person name="Gournas C."/>
            <person name="Habgood R."/>
            <person name="Hainaut M."/>
            <person name="Harispe M.L."/>
            <person name="Henrissat B."/>
            <person name="Hilden K.S."/>
            <person name="Hope R."/>
            <person name="Hossain A."/>
            <person name="Karabika E."/>
            <person name="Karaffa L."/>
            <person name="Karanyi Z."/>
            <person name="Krasevec N."/>
            <person name="Kuo A."/>
            <person name="Kusch H."/>
            <person name="LaButti K."/>
            <person name="Lagendijk E.L."/>
            <person name="Lapidus A."/>
            <person name="Levasseur A."/>
            <person name="Lindquist E."/>
            <person name="Lipzen A."/>
            <person name="Logrieco A.F."/>
            <person name="MacCabe A."/>
            <person name="Maekelae M.R."/>
            <person name="Malavazi I."/>
            <person name="Melin P."/>
            <person name="Meyer V."/>
            <person name="Mielnichuk N."/>
            <person name="Miskei M."/>
            <person name="Molnar A.P."/>
            <person name="Mule G."/>
            <person name="Ngan C.Y."/>
            <person name="Orejas M."/>
            <person name="Orosz E."/>
            <person name="Ouedraogo J.P."/>
            <person name="Overkamp K.M."/>
            <person name="Park H.-S."/>
            <person name="Perrone G."/>
            <person name="Piumi F."/>
            <person name="Punt P.J."/>
            <person name="Ram A.F."/>
            <person name="Ramon A."/>
            <person name="Rauscher S."/>
            <person name="Record E."/>
            <person name="Riano-Pachon D.M."/>
            <person name="Robert V."/>
            <person name="Roehrig J."/>
            <person name="Ruller R."/>
            <person name="Salamov A."/>
            <person name="Salih N.S."/>
            <person name="Samson R.A."/>
            <person name="Sandor E."/>
            <person name="Sanguinetti M."/>
            <person name="Schuetze T."/>
            <person name="Sepcic K."/>
            <person name="Shelest E."/>
            <person name="Sherlock G."/>
            <person name="Sophianopoulou V."/>
            <person name="Squina F.M."/>
            <person name="Sun H."/>
            <person name="Susca A."/>
            <person name="Todd R.B."/>
            <person name="Tsang A."/>
            <person name="Unkles S.E."/>
            <person name="van de Wiele N."/>
            <person name="van Rossen-Uffink D."/>
            <person name="Oliveira J.V."/>
            <person name="Vesth T.C."/>
            <person name="Visser J."/>
            <person name="Yu J.-H."/>
            <person name="Zhou M."/>
            <person name="Andersen M.R."/>
            <person name="Archer D.B."/>
            <person name="Baker S.E."/>
            <person name="Benoit I."/>
            <person name="Brakhage A.A."/>
            <person name="Braus G.H."/>
            <person name="Fischer R."/>
            <person name="Frisvad J.C."/>
            <person name="Goldman G.H."/>
            <person name="Houbraken J."/>
            <person name="Oakley B."/>
            <person name="Pocsi I."/>
            <person name="Scazzocchio C."/>
            <person name="Seiboth B."/>
            <person name="vanKuyk P.A."/>
            <person name="Wortman J."/>
            <person name="Dyer P.S."/>
            <person name="Grigoriev I.V."/>
        </authorList>
    </citation>
    <scope>NUCLEOTIDE SEQUENCE [LARGE SCALE GENOMIC DNA]</scope>
    <source>
        <strain evidence="2">CBS 516.65</strain>
    </source>
</reference>
<name>A0A1L9VQP1_ASPGL</name>
<sequence length="245" mass="27789">MLSTDDRCCFRPDMLYRTGGQGSMRYFFLHGSHEKASCSDQVVVEANVAVLSQRGDLIFGSTDENSASRYRFVDGVCTHVNGQGDISIPASQFVQTLLKNVSIPTLIVAEVPIDQSEISPYVQDRYVYIALMVTGRSDLELCHQNDRLYLYKMMRTFVPRFVQSMSHKSSDYLPGDAKNLCKEAAERMESLGEDPEFSGFLQLYRQRYCGRLVIGQREILESCLLHSLKMPFELIASIRQGLVRL</sequence>
<dbReference type="AlphaFoldDB" id="A0A1L9VQP1"/>
<accession>A0A1L9VQP1</accession>
<keyword evidence="2" id="KW-1185">Reference proteome</keyword>
<dbReference type="OrthoDB" id="4393585at2759"/>
<dbReference type="EMBL" id="KV878893">
    <property type="protein sequence ID" value="OJJ86229.1"/>
    <property type="molecule type" value="Genomic_DNA"/>
</dbReference>